<evidence type="ECO:0000313" key="3">
    <source>
        <dbReference type="Proteomes" id="UP000660262"/>
    </source>
</evidence>
<dbReference type="PANTHER" id="PTHR47909">
    <property type="entry name" value="ALPHA/BETA-HYDROLASES SUPERFAMILY PROTEIN"/>
    <property type="match status" value="1"/>
</dbReference>
<dbReference type="AlphaFoldDB" id="A0A830HIJ1"/>
<proteinExistence type="predicted"/>
<dbReference type="OrthoDB" id="348976at2759"/>
<evidence type="ECO:0000256" key="1">
    <source>
        <dbReference type="SAM" id="MobiDB-lite"/>
    </source>
</evidence>
<dbReference type="Proteomes" id="UP000660262">
    <property type="component" value="Unassembled WGS sequence"/>
</dbReference>
<name>A0A830HIJ1_9CHLO</name>
<keyword evidence="3" id="KW-1185">Reference proteome</keyword>
<feature type="region of interest" description="Disordered" evidence="1">
    <location>
        <begin position="261"/>
        <end position="293"/>
    </location>
</feature>
<feature type="region of interest" description="Disordered" evidence="1">
    <location>
        <begin position="69"/>
        <end position="89"/>
    </location>
</feature>
<dbReference type="InterPro" id="IPR029058">
    <property type="entry name" value="AB_hydrolase_fold"/>
</dbReference>
<reference evidence="2" key="1">
    <citation type="submission" date="2020-10" db="EMBL/GenBank/DDBJ databases">
        <title>Unveiling of a novel bifunctional photoreceptor, Dualchrome1, isolated from a cosmopolitan green alga.</title>
        <authorList>
            <person name="Suzuki S."/>
            <person name="Kawachi M."/>
        </authorList>
    </citation>
    <scope>NUCLEOTIDE SEQUENCE</scope>
    <source>
        <strain evidence="2">NIES 2893</strain>
    </source>
</reference>
<dbReference type="Gene3D" id="3.40.50.1820">
    <property type="entry name" value="alpha/beta hydrolase"/>
    <property type="match status" value="1"/>
</dbReference>
<dbReference type="SUPFAM" id="SSF53474">
    <property type="entry name" value="alpha/beta-Hydrolases"/>
    <property type="match status" value="1"/>
</dbReference>
<dbReference type="EMBL" id="BNJQ01000010">
    <property type="protein sequence ID" value="GHP05630.1"/>
    <property type="molecule type" value="Genomic_DNA"/>
</dbReference>
<organism evidence="2 3">
    <name type="scientific">Pycnococcus provasolii</name>
    <dbReference type="NCBI Taxonomy" id="41880"/>
    <lineage>
        <taxon>Eukaryota</taxon>
        <taxon>Viridiplantae</taxon>
        <taxon>Chlorophyta</taxon>
        <taxon>Pseudoscourfieldiophyceae</taxon>
        <taxon>Pseudoscourfieldiales</taxon>
        <taxon>Pycnococcaceae</taxon>
        <taxon>Pycnococcus</taxon>
    </lineage>
</organism>
<gene>
    <name evidence="2" type="ORF">PPROV_000438000</name>
</gene>
<accession>A0A830HIJ1</accession>
<dbReference type="PANTHER" id="PTHR47909:SF2">
    <property type="entry name" value="GPI INOSITOL-DEACYLASE"/>
    <property type="match status" value="1"/>
</dbReference>
<comment type="caution">
    <text evidence="2">The sequence shown here is derived from an EMBL/GenBank/DDBJ whole genome shotgun (WGS) entry which is preliminary data.</text>
</comment>
<feature type="region of interest" description="Disordered" evidence="1">
    <location>
        <begin position="36"/>
        <end position="56"/>
    </location>
</feature>
<protein>
    <submittedName>
        <fullName evidence="2">Uncharacterized protein</fullName>
    </submittedName>
</protein>
<sequence>MSARTSARVHGLRSPRVATARRRLVWLAASLPGGKKAQAGELNRVSPTKSVSRLSRELPDGSKLFCFGEESSSSSGSSSSSSSSSSIESTTLDTIEEGYYRPTSIESLLTANTPLIPFVPHNIPPQKAEAHARRIVIAPGFGNAPEDYDAMADALDFRGYDVRCVDLKRGDWLEVFKRGLVNPDFWAATATTSPHYSWYLEKLKQAVDDAGGEDVVIVAHSAGGWLARAFLHDPAPGMEEPPRRRRANLFEGALPLSERRDAHARRRQNGHQSHGVSAIVTLGSPQRPPPRPSRDFTGGALTWVNRWTAPLVGEQVPFICVGGRAVVGIPAQTSGGQEFLKQAVGARGYAADDPYAQMLEVAEPTTEEELYWTRRAANGYSEVSGNGFTLGDGVVPLGSSLLRGARNLVIDGVFHAPDRASPRWYGSEDVLDSWLRELKAETK</sequence>
<evidence type="ECO:0000313" key="2">
    <source>
        <dbReference type="EMBL" id="GHP05630.1"/>
    </source>
</evidence>
<feature type="compositionally biased region" description="Low complexity" evidence="1">
    <location>
        <begin position="71"/>
        <end position="86"/>
    </location>
</feature>